<dbReference type="AlphaFoldDB" id="A0A6L9G9Q0"/>
<dbReference type="Proteomes" id="UP000477543">
    <property type="component" value="Unassembled WGS sequence"/>
</dbReference>
<dbReference type="RefSeq" id="WP_047121119.1">
    <property type="nucleotide sequence ID" value="NZ_WYDN01000013.1"/>
</dbReference>
<proteinExistence type="predicted"/>
<name>A0A6L9G9Q0_9MICC</name>
<comment type="caution">
    <text evidence="1">The sequence shown here is derived from an EMBL/GenBank/DDBJ whole genome shotgun (WGS) entry which is preliminary data.</text>
</comment>
<dbReference type="EMBL" id="WYDN01000013">
    <property type="protein sequence ID" value="NAZ17150.1"/>
    <property type="molecule type" value="Genomic_DNA"/>
</dbReference>
<evidence type="ECO:0000313" key="2">
    <source>
        <dbReference type="Proteomes" id="UP000477543"/>
    </source>
</evidence>
<gene>
    <name evidence="1" type="ORF">GT020_13890</name>
</gene>
<organism evidence="1 2">
    <name type="scientific">Glutamicibacter soli</name>
    <dbReference type="NCBI Taxonomy" id="453836"/>
    <lineage>
        <taxon>Bacteria</taxon>
        <taxon>Bacillati</taxon>
        <taxon>Actinomycetota</taxon>
        <taxon>Actinomycetes</taxon>
        <taxon>Micrococcales</taxon>
        <taxon>Micrococcaceae</taxon>
        <taxon>Glutamicibacter</taxon>
    </lineage>
</organism>
<sequence length="76" mass="8177">MTNSQASSKGLSMKPAKIYKVAESRSTRRVIPVEVATRFGVDPVLYSEASVAQAEAQAKAARAKKAWDLNTLPGNK</sequence>
<evidence type="ECO:0000313" key="1">
    <source>
        <dbReference type="EMBL" id="NAZ17150.1"/>
    </source>
</evidence>
<protein>
    <submittedName>
        <fullName evidence="1">Uncharacterized protein</fullName>
    </submittedName>
</protein>
<accession>A0A6L9G9Q0</accession>
<reference evidence="1 2" key="1">
    <citation type="submission" date="2020-01" db="EMBL/GenBank/DDBJ databases">
        <title>Glutamicibacter soli M275.</title>
        <authorList>
            <person name="Meng X."/>
        </authorList>
    </citation>
    <scope>NUCLEOTIDE SEQUENCE [LARGE SCALE GENOMIC DNA]</scope>
    <source>
        <strain evidence="1 2">M275</strain>
    </source>
</reference>